<accession>A0A2W1MVX2</accession>
<protein>
    <recommendedName>
        <fullName evidence="3">Lipoprotein</fullName>
    </recommendedName>
</protein>
<dbReference type="OrthoDB" id="676461at2"/>
<proteinExistence type="predicted"/>
<dbReference type="PROSITE" id="PS51257">
    <property type="entry name" value="PROKAR_LIPOPROTEIN"/>
    <property type="match status" value="1"/>
</dbReference>
<dbReference type="RefSeq" id="WP_111064135.1">
    <property type="nucleotide sequence ID" value="NZ_JBHUCU010000037.1"/>
</dbReference>
<evidence type="ECO:0000313" key="2">
    <source>
        <dbReference type="Proteomes" id="UP000249248"/>
    </source>
</evidence>
<sequence>MKKIFIISTVGLFLFTACNKNYTCECLDEDGEEVISSQEYPETSRENAKVFQEQCEEKECTWVSN</sequence>
<dbReference type="Proteomes" id="UP000249248">
    <property type="component" value="Unassembled WGS sequence"/>
</dbReference>
<keyword evidence="2" id="KW-1185">Reference proteome</keyword>
<organism evidence="1 2">
    <name type="scientific">Putridiphycobacter roseus</name>
    <dbReference type="NCBI Taxonomy" id="2219161"/>
    <lineage>
        <taxon>Bacteria</taxon>
        <taxon>Pseudomonadati</taxon>
        <taxon>Bacteroidota</taxon>
        <taxon>Flavobacteriia</taxon>
        <taxon>Flavobacteriales</taxon>
        <taxon>Crocinitomicaceae</taxon>
        <taxon>Putridiphycobacter</taxon>
    </lineage>
</organism>
<evidence type="ECO:0008006" key="3">
    <source>
        <dbReference type="Google" id="ProtNLM"/>
    </source>
</evidence>
<comment type="caution">
    <text evidence="1">The sequence shown here is derived from an EMBL/GenBank/DDBJ whole genome shotgun (WGS) entry which is preliminary data.</text>
</comment>
<gene>
    <name evidence="1" type="ORF">DNU06_14060</name>
</gene>
<evidence type="ECO:0000313" key="1">
    <source>
        <dbReference type="EMBL" id="PZE16249.1"/>
    </source>
</evidence>
<name>A0A2W1MVX2_9FLAO</name>
<dbReference type="EMBL" id="QKSB01000010">
    <property type="protein sequence ID" value="PZE16249.1"/>
    <property type="molecule type" value="Genomic_DNA"/>
</dbReference>
<reference evidence="1 2" key="1">
    <citation type="submission" date="2018-06" db="EMBL/GenBank/DDBJ databases">
        <title>The draft genome sequence of Crocinitomix sp. SM1701.</title>
        <authorList>
            <person name="Zhang X."/>
        </authorList>
    </citation>
    <scope>NUCLEOTIDE SEQUENCE [LARGE SCALE GENOMIC DNA]</scope>
    <source>
        <strain evidence="1 2">SM1701</strain>
    </source>
</reference>
<dbReference type="AlphaFoldDB" id="A0A2W1MVX2"/>